<dbReference type="Gene3D" id="2.10.25.10">
    <property type="entry name" value="Laminin"/>
    <property type="match status" value="1"/>
</dbReference>
<evidence type="ECO:0000256" key="5">
    <source>
        <dbReference type="SAM" id="SignalP"/>
    </source>
</evidence>
<keyword evidence="7" id="KW-1185">Reference proteome</keyword>
<evidence type="ECO:0000259" key="6">
    <source>
        <dbReference type="PROSITE" id="PS50026"/>
    </source>
</evidence>
<comment type="caution">
    <text evidence="4">Lacks conserved residue(s) required for the propagation of feature annotation.</text>
</comment>
<reference evidence="8" key="1">
    <citation type="submission" date="2025-08" db="UniProtKB">
        <authorList>
            <consortium name="RefSeq"/>
        </authorList>
    </citation>
    <scope>IDENTIFICATION</scope>
    <source>
        <tissue evidence="8">Tentacle</tissue>
    </source>
</reference>
<dbReference type="PANTHER" id="PTHR36191:SF4">
    <property type="entry name" value="VWFD DOMAIN-CONTAINING PROTEIN"/>
    <property type="match status" value="1"/>
</dbReference>
<evidence type="ECO:0000256" key="4">
    <source>
        <dbReference type="PROSITE-ProRule" id="PRU00076"/>
    </source>
</evidence>
<comment type="similarity">
    <text evidence="1">Belongs to the EGF domain peptide family.</text>
</comment>
<dbReference type="InterPro" id="IPR057774">
    <property type="entry name" value="D8C_UMOD/GP2/OIT3-like"/>
</dbReference>
<dbReference type="KEGG" id="aten:116308719"/>
<dbReference type="InterPro" id="IPR003609">
    <property type="entry name" value="Pan_app"/>
</dbReference>
<dbReference type="Pfam" id="PF00024">
    <property type="entry name" value="PAN_1"/>
    <property type="match status" value="1"/>
</dbReference>
<dbReference type="GeneID" id="116308719"/>
<evidence type="ECO:0000313" key="7">
    <source>
        <dbReference type="Proteomes" id="UP000515163"/>
    </source>
</evidence>
<feature type="domain" description="EGF-like" evidence="6">
    <location>
        <begin position="121"/>
        <end position="161"/>
    </location>
</feature>
<dbReference type="AlphaFoldDB" id="A0A6P8JBM5"/>
<dbReference type="SMART" id="SM00181">
    <property type="entry name" value="EGF"/>
    <property type="match status" value="1"/>
</dbReference>
<dbReference type="InterPro" id="IPR000742">
    <property type="entry name" value="EGF"/>
</dbReference>
<organism evidence="7 8">
    <name type="scientific">Actinia tenebrosa</name>
    <name type="common">Australian red waratah sea anemone</name>
    <dbReference type="NCBI Taxonomy" id="6105"/>
    <lineage>
        <taxon>Eukaryota</taxon>
        <taxon>Metazoa</taxon>
        <taxon>Cnidaria</taxon>
        <taxon>Anthozoa</taxon>
        <taxon>Hexacorallia</taxon>
        <taxon>Actiniaria</taxon>
        <taxon>Actiniidae</taxon>
        <taxon>Actinia</taxon>
    </lineage>
</organism>
<dbReference type="PROSITE" id="PS01186">
    <property type="entry name" value="EGF_2"/>
    <property type="match status" value="1"/>
</dbReference>
<protein>
    <submittedName>
        <fullName evidence="8">Uromodulin-like isoform X1</fullName>
    </submittedName>
</protein>
<sequence length="279" mass="31467">MVVVMSWLPVVLLLCAVHNITCIEHEKDDFSDLYKGLLFNAFPESILSFSIHTKDIQQQTTQVPDKMDCVFACVGVPWCRSMNFQTTAHNNGLHVCELLSTDKHTHQKNMTRNDTFIHFSIKNQCIESPCLNGGTCSLQINRHDYHCQCKKGYHGLPFGCSSHANITDATRNVNNANTTAPIKCDKRIALGWYRFSGAAGVRMPTNCVPTSRCSTHASGWLSDPHPTIEQGTTTMKVCFHWSKNCCNWSRSINVTNCGEFFIYQFVPTLTCSLRYCSEH</sequence>
<dbReference type="Proteomes" id="UP000515163">
    <property type="component" value="Unplaced"/>
</dbReference>
<dbReference type="PROSITE" id="PS50026">
    <property type="entry name" value="EGF_3"/>
    <property type="match status" value="1"/>
</dbReference>
<keyword evidence="2 5" id="KW-0732">Signal</keyword>
<dbReference type="OrthoDB" id="5953138at2759"/>
<feature type="chain" id="PRO_5028320700" evidence="5">
    <location>
        <begin position="23"/>
        <end position="279"/>
    </location>
</feature>
<dbReference type="InParanoid" id="A0A6P8JBM5"/>
<evidence type="ECO:0000256" key="3">
    <source>
        <dbReference type="ARBA" id="ARBA00023157"/>
    </source>
</evidence>
<dbReference type="Pfam" id="PF23283">
    <property type="entry name" value="D8C_UMOD"/>
    <property type="match status" value="1"/>
</dbReference>
<feature type="disulfide bond" evidence="4">
    <location>
        <begin position="130"/>
        <end position="147"/>
    </location>
</feature>
<evidence type="ECO:0000256" key="1">
    <source>
        <dbReference type="ARBA" id="ARBA00006373"/>
    </source>
</evidence>
<feature type="signal peptide" evidence="5">
    <location>
        <begin position="1"/>
        <end position="22"/>
    </location>
</feature>
<gene>
    <name evidence="8" type="primary">LOC116308719</name>
</gene>
<dbReference type="PANTHER" id="PTHR36191">
    <property type="entry name" value="ENDO/EXONUCLEASE/PHOSPHATASE DOMAIN-CONTAINING PROTEIN-RELATED"/>
    <property type="match status" value="1"/>
</dbReference>
<keyword evidence="4" id="KW-0245">EGF-like domain</keyword>
<keyword evidence="3 4" id="KW-1015">Disulfide bond</keyword>
<dbReference type="Pfam" id="PF00008">
    <property type="entry name" value="EGF"/>
    <property type="match status" value="1"/>
</dbReference>
<dbReference type="RefSeq" id="XP_031575058.1">
    <property type="nucleotide sequence ID" value="XM_031719198.1"/>
</dbReference>
<accession>A0A6P8JBM5</accession>
<proteinExistence type="inferred from homology"/>
<evidence type="ECO:0000313" key="8">
    <source>
        <dbReference type="RefSeq" id="XP_031575058.1"/>
    </source>
</evidence>
<evidence type="ECO:0000256" key="2">
    <source>
        <dbReference type="ARBA" id="ARBA00022729"/>
    </source>
</evidence>
<dbReference type="CDD" id="cd00054">
    <property type="entry name" value="EGF_CA"/>
    <property type="match status" value="1"/>
</dbReference>
<name>A0A6P8JBM5_ACTTE</name>
<dbReference type="SUPFAM" id="SSF57196">
    <property type="entry name" value="EGF/Laminin"/>
    <property type="match status" value="1"/>
</dbReference>